<accession>A0ABS9VC13</accession>
<protein>
    <submittedName>
        <fullName evidence="1">Uncharacterized protein</fullName>
    </submittedName>
</protein>
<reference evidence="1" key="1">
    <citation type="submission" date="2022-03" db="EMBL/GenBank/DDBJ databases">
        <title>De novo assembled genomes of Belliella spp. (Cyclobacteriaceae) strains.</title>
        <authorList>
            <person name="Szabo A."/>
            <person name="Korponai K."/>
            <person name="Felfoldi T."/>
        </authorList>
    </citation>
    <scope>NUCLEOTIDE SEQUENCE</scope>
    <source>
        <strain evidence="1">DSM 111903</strain>
    </source>
</reference>
<gene>
    <name evidence="1" type="ORF">MM213_10790</name>
</gene>
<keyword evidence="2" id="KW-1185">Reference proteome</keyword>
<dbReference type="EMBL" id="JAKZGO010000007">
    <property type="protein sequence ID" value="MCH7413975.1"/>
    <property type="molecule type" value="Genomic_DNA"/>
</dbReference>
<comment type="caution">
    <text evidence="1">The sequence shown here is derived from an EMBL/GenBank/DDBJ whole genome shotgun (WGS) entry which is preliminary data.</text>
</comment>
<evidence type="ECO:0000313" key="2">
    <source>
        <dbReference type="Proteomes" id="UP001165430"/>
    </source>
</evidence>
<evidence type="ECO:0000313" key="1">
    <source>
        <dbReference type="EMBL" id="MCH7413975.1"/>
    </source>
</evidence>
<name>A0ABS9VC13_9BACT</name>
<sequence length="172" mass="19400">MKYYIFKISACIFLLSIINLGDAFAQKFILLQKGTNQKSRLKYEVGETFTYKSKKNDYYITDVIKDIQTDIIVLSENILRPEDITSVEILHKDHRNSTIKNLSTLSYGAGLILVTAESINSLYHDGSFGISSGGLITAGALFGTGFTLSKVRYRHFKNTKRNKIQLVILYGD</sequence>
<dbReference type="Proteomes" id="UP001165430">
    <property type="component" value="Unassembled WGS sequence"/>
</dbReference>
<proteinExistence type="predicted"/>
<organism evidence="1 2">
    <name type="scientific">Belliella alkalica</name>
    <dbReference type="NCBI Taxonomy" id="1730871"/>
    <lineage>
        <taxon>Bacteria</taxon>
        <taxon>Pseudomonadati</taxon>
        <taxon>Bacteroidota</taxon>
        <taxon>Cytophagia</taxon>
        <taxon>Cytophagales</taxon>
        <taxon>Cyclobacteriaceae</taxon>
        <taxon>Belliella</taxon>
    </lineage>
</organism>
<dbReference type="RefSeq" id="WP_241412166.1">
    <property type="nucleotide sequence ID" value="NZ_JAKZGO010000007.1"/>
</dbReference>